<keyword evidence="2" id="KW-1185">Reference proteome</keyword>
<proteinExistence type="predicted"/>
<dbReference type="EMBL" id="JACVXD010000001">
    <property type="protein sequence ID" value="MBD0822711.1"/>
    <property type="molecule type" value="Genomic_DNA"/>
</dbReference>
<dbReference type="RefSeq" id="WP_188222023.1">
    <property type="nucleotide sequence ID" value="NZ_JACVXD010000001.1"/>
</dbReference>
<evidence type="ECO:0000313" key="1">
    <source>
        <dbReference type="EMBL" id="MBD0822711.1"/>
    </source>
</evidence>
<dbReference type="Proteomes" id="UP000621516">
    <property type="component" value="Unassembled WGS sequence"/>
</dbReference>
<organism evidence="1 2">
    <name type="scientific">Aestuariibaculum marinum</name>
    <dbReference type="NCBI Taxonomy" id="2683592"/>
    <lineage>
        <taxon>Bacteria</taxon>
        <taxon>Pseudomonadati</taxon>
        <taxon>Bacteroidota</taxon>
        <taxon>Flavobacteriia</taxon>
        <taxon>Flavobacteriales</taxon>
        <taxon>Flavobacteriaceae</taxon>
    </lineage>
</organism>
<dbReference type="AlphaFoldDB" id="A0A8J6Q6X3"/>
<sequence>MSDCILKFWPKEEVKEIKTEQIKKGLHDSKIIDEPKELWGEQGYEAGSAMNDYFEPVLNPEWAKQYFPTIALMIEEKGYGVESGEEDFEYVDRLNVVSIKGGEGAFDSWNKMCAELEKITGDKYQGGWELL</sequence>
<evidence type="ECO:0000313" key="2">
    <source>
        <dbReference type="Proteomes" id="UP000621516"/>
    </source>
</evidence>
<accession>A0A8J6Q6X3</accession>
<reference evidence="1 2" key="1">
    <citation type="journal article" date="2018" name="J. Microbiol.">
        <title>Aestuariibaculum marinum sp. nov., a marine bacterium isolated from seawater in South Korea.</title>
        <authorList>
            <person name="Choi J."/>
            <person name="Lee D."/>
            <person name="Jang J.H."/>
            <person name="Cha S."/>
            <person name="Seo T."/>
        </authorList>
    </citation>
    <scope>NUCLEOTIDE SEQUENCE [LARGE SCALE GENOMIC DNA]</scope>
    <source>
        <strain evidence="1 2">IP7</strain>
    </source>
</reference>
<protein>
    <submittedName>
        <fullName evidence="1">Uncharacterized protein</fullName>
    </submittedName>
</protein>
<comment type="caution">
    <text evidence="1">The sequence shown here is derived from an EMBL/GenBank/DDBJ whole genome shotgun (WGS) entry which is preliminary data.</text>
</comment>
<gene>
    <name evidence="1" type="ORF">ICJ85_01640</name>
</gene>
<name>A0A8J6Q6X3_9FLAO</name>